<evidence type="ECO:0000313" key="8">
    <source>
        <dbReference type="EMBL" id="OQR82652.1"/>
    </source>
</evidence>
<keyword evidence="5 7" id="KW-0472">Membrane</keyword>
<dbReference type="Pfam" id="PF03137">
    <property type="entry name" value="OATP"/>
    <property type="match status" value="1"/>
</dbReference>
<feature type="transmembrane region" description="Helical" evidence="7">
    <location>
        <begin position="162"/>
        <end position="190"/>
    </location>
</feature>
<feature type="transmembrane region" description="Helical" evidence="7">
    <location>
        <begin position="58"/>
        <end position="87"/>
    </location>
</feature>
<keyword evidence="6" id="KW-1015">Disulfide bond</keyword>
<evidence type="ECO:0000256" key="2">
    <source>
        <dbReference type="ARBA" id="ARBA00022448"/>
    </source>
</evidence>
<dbReference type="STRING" id="1202772.A0A1V9YAB8"/>
<dbReference type="PANTHER" id="PTHR23505:SF79">
    <property type="entry name" value="PROTEIN SPINSTER"/>
    <property type="match status" value="1"/>
</dbReference>
<dbReference type="OrthoDB" id="167027at2759"/>
<evidence type="ECO:0000256" key="7">
    <source>
        <dbReference type="SAM" id="Phobius"/>
    </source>
</evidence>
<dbReference type="InterPro" id="IPR044770">
    <property type="entry name" value="MFS_spinster-like"/>
</dbReference>
<organism evidence="8 9">
    <name type="scientific">Achlya hypogyna</name>
    <name type="common">Oomycete</name>
    <name type="synonym">Protoachlya hypogyna</name>
    <dbReference type="NCBI Taxonomy" id="1202772"/>
    <lineage>
        <taxon>Eukaryota</taxon>
        <taxon>Sar</taxon>
        <taxon>Stramenopiles</taxon>
        <taxon>Oomycota</taxon>
        <taxon>Saprolegniomycetes</taxon>
        <taxon>Saprolegniales</taxon>
        <taxon>Achlyaceae</taxon>
        <taxon>Achlya</taxon>
    </lineage>
</organism>
<keyword evidence="2" id="KW-0813">Transport</keyword>
<dbReference type="InterPro" id="IPR004156">
    <property type="entry name" value="OATP"/>
</dbReference>
<comment type="subcellular location">
    <subcellularLocation>
        <location evidence="1">Membrane</location>
        <topology evidence="1">Multi-pass membrane protein</topology>
    </subcellularLocation>
</comment>
<dbReference type="Gene3D" id="1.20.1250.20">
    <property type="entry name" value="MFS general substrate transporter like domains"/>
    <property type="match status" value="1"/>
</dbReference>
<evidence type="ECO:0000256" key="5">
    <source>
        <dbReference type="ARBA" id="ARBA00023136"/>
    </source>
</evidence>
<proteinExistence type="predicted"/>
<dbReference type="EMBL" id="JNBR01002427">
    <property type="protein sequence ID" value="OQR82652.1"/>
    <property type="molecule type" value="Genomic_DNA"/>
</dbReference>
<keyword evidence="3 7" id="KW-0812">Transmembrane</keyword>
<feature type="non-terminal residue" evidence="8">
    <location>
        <position position="1"/>
    </location>
</feature>
<evidence type="ECO:0000256" key="3">
    <source>
        <dbReference type="ARBA" id="ARBA00022692"/>
    </source>
</evidence>
<evidence type="ECO:0000313" key="9">
    <source>
        <dbReference type="Proteomes" id="UP000243579"/>
    </source>
</evidence>
<evidence type="ECO:0000256" key="4">
    <source>
        <dbReference type="ARBA" id="ARBA00022989"/>
    </source>
</evidence>
<feature type="transmembrane region" description="Helical" evidence="7">
    <location>
        <begin position="137"/>
        <end position="156"/>
    </location>
</feature>
<evidence type="ECO:0000256" key="6">
    <source>
        <dbReference type="ARBA" id="ARBA00023157"/>
    </source>
</evidence>
<dbReference type="GO" id="GO:0055085">
    <property type="term" value="P:transmembrane transport"/>
    <property type="evidence" value="ECO:0007669"/>
    <property type="project" value="InterPro"/>
</dbReference>
<keyword evidence="9" id="KW-1185">Reference proteome</keyword>
<dbReference type="GO" id="GO:0016020">
    <property type="term" value="C:membrane"/>
    <property type="evidence" value="ECO:0007669"/>
    <property type="project" value="UniProtKB-SubCell"/>
</dbReference>
<sequence length="298" mass="32243">LCHRCIPKHYNLPLANYAEPYDDLAVTTPTSPVLLDDAKSHGTSTFFGETTIILKNPIFLGATFGLAAFTFTMNGMISFAPAILIGFGLMDESIASTAFGALVVVAGLVGAPASGYLQDMLCRGRESDRYFRLRSAALQLTVLITTGVALLLVSLACMRSKIVFFALLFTGFLCVFATQTVTTIVLLMCVDQSHRGFAMGLSTFLLHLFGDIPAGVVLGALKDFWAPHCGSKSDASGKDILDPKCHLDKDGLRYTLAFAYGWLLWCVLCYGFAFIVACKWYQEAKAKAGTPRHGLMCS</sequence>
<accession>A0A1V9YAB8</accession>
<feature type="transmembrane region" description="Helical" evidence="7">
    <location>
        <begin position="257"/>
        <end position="277"/>
    </location>
</feature>
<reference evidence="8 9" key="1">
    <citation type="journal article" date="2014" name="Genome Biol. Evol.">
        <title>The secreted proteins of Achlya hypogyna and Thraustotheca clavata identify the ancestral oomycete secretome and reveal gene acquisitions by horizontal gene transfer.</title>
        <authorList>
            <person name="Misner I."/>
            <person name="Blouin N."/>
            <person name="Leonard G."/>
            <person name="Richards T.A."/>
            <person name="Lane C.E."/>
        </authorList>
    </citation>
    <scope>NUCLEOTIDE SEQUENCE [LARGE SCALE GENOMIC DNA]</scope>
    <source>
        <strain evidence="8 9">ATCC 48635</strain>
    </source>
</reference>
<evidence type="ECO:0000256" key="1">
    <source>
        <dbReference type="ARBA" id="ARBA00004141"/>
    </source>
</evidence>
<dbReference type="InterPro" id="IPR036259">
    <property type="entry name" value="MFS_trans_sf"/>
</dbReference>
<gene>
    <name evidence="8" type="ORF">ACHHYP_15669</name>
</gene>
<comment type="caution">
    <text evidence="8">The sequence shown here is derived from an EMBL/GenBank/DDBJ whole genome shotgun (WGS) entry which is preliminary data.</text>
</comment>
<dbReference type="SUPFAM" id="SSF103473">
    <property type="entry name" value="MFS general substrate transporter"/>
    <property type="match status" value="1"/>
</dbReference>
<feature type="transmembrane region" description="Helical" evidence="7">
    <location>
        <begin position="197"/>
        <end position="221"/>
    </location>
</feature>
<dbReference type="Proteomes" id="UP000243579">
    <property type="component" value="Unassembled WGS sequence"/>
</dbReference>
<feature type="transmembrane region" description="Helical" evidence="7">
    <location>
        <begin position="93"/>
        <end position="117"/>
    </location>
</feature>
<dbReference type="AlphaFoldDB" id="A0A1V9YAB8"/>
<protein>
    <submittedName>
        <fullName evidence="8">Major Facilitator Superfamily (MFS)</fullName>
    </submittedName>
</protein>
<keyword evidence="4 7" id="KW-1133">Transmembrane helix</keyword>
<dbReference type="PANTHER" id="PTHR23505">
    <property type="entry name" value="SPINSTER"/>
    <property type="match status" value="1"/>
</dbReference>
<name>A0A1V9YAB8_ACHHY</name>